<dbReference type="GO" id="GO:0005737">
    <property type="term" value="C:cytoplasm"/>
    <property type="evidence" value="ECO:0007669"/>
    <property type="project" value="TreeGrafter"/>
</dbReference>
<evidence type="ECO:0000256" key="3">
    <source>
        <dbReference type="ARBA" id="ARBA00022840"/>
    </source>
</evidence>
<sequence length="931" mass="102980">MSSSRNLIEERAAYNKRTEDYIELIKRFTNLEIAEVGNYRILQEIGSGSFGKVYLGYHKFLRIKVCLKRGPRDPEDAQGSDNTMREFYYLKEFGRHPHVTKLYEVIFTEKYVYLVLEYYPDGDLFDYLRKRNRIPADESLKIFTQLAGAVYYMHRNGCCHRDLKLENVLLDSKFNVKLSDFGFTREIPLVGNSGGRATLTEICGTEAYMAPELIMKKPYSGIKTDMWALGVILYTMVAGEMPFDDSLPTDQLEGEILNDEPNYDRPCFAGLPDLVSTLTVLLAKSPENRPNSLADVLSLPFLQPYGGQNQIEISSKLMYATIDAPHNLSSSDRALLKDMTRLGFDKDCLKRSIKYEALDSLDGFWKLLKEKKQRKVERKKHKRRSRSVLRLSSSRSFIDSAKLYAFGQGATTSESNQSSDKLVGNSAADGANPPDGVSVDGLWLSHHLPRLPVPKPRDSVTSPPPFFKEISPMPSEVREVSSTLSTPIKKVESVSSSPPVQKVESTTPSPSSPPLKTTNPNSTTIVSSSRVTSPSTKLSRRWKEFLLFGLFRTKKEGVVSGLFHERIFRHSTENSSRESIFRKIFPSSSSSSRTLNNGRGSHEDVSSGRTDKSKKAEHSSADGSGFNASQSTASGKRSHRTSVVVIEPHKIQLVPDTNNSKRSTHVRPGSVISSYSIQTTISETSNGSGYMTGYSTDNNRGPGQQSPPGSPTAQNVRPSIARGVSDWSVGSKNVSSQAESPNSSLAGISRTASLDSSSRSSAGILRPKKTGSSIVASLPLKRRKSGLKSKINTKWNFGSTNSNNSLKRYIKHAPKQIIEEEEPEMMADNEELPGEEEEENYGEFDENAELLEEDEDEEDEDEAEEAARDRGAQEGTGDRGAQEGAVIIQPIETTDGEPIEAESTVNEEVNKTPTKNAASALMMLPNGSGAR</sequence>
<accession>A0A448YT15</accession>
<evidence type="ECO:0000256" key="5">
    <source>
        <dbReference type="ARBA" id="ARBA00048679"/>
    </source>
</evidence>
<feature type="compositionally biased region" description="Low complexity" evidence="6">
    <location>
        <begin position="493"/>
        <end position="533"/>
    </location>
</feature>
<feature type="region of interest" description="Disordered" evidence="6">
    <location>
        <begin position="587"/>
        <end position="768"/>
    </location>
</feature>
<comment type="catalytic activity">
    <reaction evidence="5">
        <text>L-seryl-[protein] + ATP = O-phospho-L-seryl-[protein] + ADP + H(+)</text>
        <dbReference type="Rhea" id="RHEA:17989"/>
        <dbReference type="Rhea" id="RHEA-COMP:9863"/>
        <dbReference type="Rhea" id="RHEA-COMP:11604"/>
        <dbReference type="ChEBI" id="CHEBI:15378"/>
        <dbReference type="ChEBI" id="CHEBI:29999"/>
        <dbReference type="ChEBI" id="CHEBI:30616"/>
        <dbReference type="ChEBI" id="CHEBI:83421"/>
        <dbReference type="ChEBI" id="CHEBI:456216"/>
        <dbReference type="EC" id="2.7.11.1"/>
    </reaction>
</comment>
<keyword evidence="9" id="KW-1185">Reference proteome</keyword>
<evidence type="ECO:0000256" key="4">
    <source>
        <dbReference type="ARBA" id="ARBA00047899"/>
    </source>
</evidence>
<feature type="region of interest" description="Disordered" evidence="6">
    <location>
        <begin position="825"/>
        <end position="931"/>
    </location>
</feature>
<dbReference type="OrthoDB" id="942095at2759"/>
<dbReference type="GO" id="GO:0005524">
    <property type="term" value="F:ATP binding"/>
    <property type="evidence" value="ECO:0007669"/>
    <property type="project" value="UniProtKB-KW"/>
</dbReference>
<dbReference type="GO" id="GO:0035556">
    <property type="term" value="P:intracellular signal transduction"/>
    <property type="evidence" value="ECO:0007669"/>
    <property type="project" value="TreeGrafter"/>
</dbReference>
<comment type="catalytic activity">
    <reaction evidence="4">
        <text>L-threonyl-[protein] + ATP = O-phospho-L-threonyl-[protein] + ADP + H(+)</text>
        <dbReference type="Rhea" id="RHEA:46608"/>
        <dbReference type="Rhea" id="RHEA-COMP:11060"/>
        <dbReference type="Rhea" id="RHEA-COMP:11605"/>
        <dbReference type="ChEBI" id="CHEBI:15378"/>
        <dbReference type="ChEBI" id="CHEBI:30013"/>
        <dbReference type="ChEBI" id="CHEBI:30616"/>
        <dbReference type="ChEBI" id="CHEBI:61977"/>
        <dbReference type="ChEBI" id="CHEBI:456216"/>
        <dbReference type="EC" id="2.7.11.1"/>
    </reaction>
</comment>
<dbReference type="GO" id="GO:0004674">
    <property type="term" value="F:protein serine/threonine kinase activity"/>
    <property type="evidence" value="ECO:0007669"/>
    <property type="project" value="UniProtKB-EC"/>
</dbReference>
<dbReference type="PROSITE" id="PS50011">
    <property type="entry name" value="PROTEIN_KINASE_DOM"/>
    <property type="match status" value="1"/>
</dbReference>
<name>A0A448YT15_BRENA</name>
<dbReference type="SUPFAM" id="SSF56112">
    <property type="entry name" value="Protein kinase-like (PK-like)"/>
    <property type="match status" value="1"/>
</dbReference>
<dbReference type="InterPro" id="IPR008271">
    <property type="entry name" value="Ser/Thr_kinase_AS"/>
</dbReference>
<feature type="compositionally biased region" description="Polar residues" evidence="6">
    <location>
        <begin position="626"/>
        <end position="635"/>
    </location>
</feature>
<keyword evidence="2" id="KW-0547">Nucleotide-binding</keyword>
<evidence type="ECO:0000259" key="7">
    <source>
        <dbReference type="PROSITE" id="PS50011"/>
    </source>
</evidence>
<dbReference type="AlphaFoldDB" id="A0A448YT15"/>
<keyword evidence="3" id="KW-0067">ATP-binding</keyword>
<proteinExistence type="predicted"/>
<dbReference type="Pfam" id="PF00069">
    <property type="entry name" value="Pkinase"/>
    <property type="match status" value="1"/>
</dbReference>
<dbReference type="PANTHER" id="PTHR24346">
    <property type="entry name" value="MAP/MICROTUBULE AFFINITY-REGULATING KINASE"/>
    <property type="match status" value="1"/>
</dbReference>
<feature type="compositionally biased region" description="Polar residues" evidence="6">
    <location>
        <begin position="903"/>
        <end position="917"/>
    </location>
</feature>
<dbReference type="PANTHER" id="PTHR24346:SF110">
    <property type="entry name" value="NON-SPECIFIC SERINE_THREONINE PROTEIN KINASE"/>
    <property type="match status" value="1"/>
</dbReference>
<dbReference type="EC" id="2.7.11.1" evidence="1"/>
<evidence type="ECO:0000256" key="6">
    <source>
        <dbReference type="SAM" id="MobiDB-lite"/>
    </source>
</evidence>
<dbReference type="InterPro" id="IPR000719">
    <property type="entry name" value="Prot_kinase_dom"/>
</dbReference>
<dbReference type="EMBL" id="CAACVR010000067">
    <property type="protein sequence ID" value="VEU24045.1"/>
    <property type="molecule type" value="Genomic_DNA"/>
</dbReference>
<feature type="compositionally biased region" description="Basic and acidic residues" evidence="6">
    <location>
        <begin position="600"/>
        <end position="620"/>
    </location>
</feature>
<dbReference type="PROSITE" id="PS00108">
    <property type="entry name" value="PROTEIN_KINASE_ST"/>
    <property type="match status" value="1"/>
</dbReference>
<evidence type="ECO:0000313" key="9">
    <source>
        <dbReference type="Proteomes" id="UP000290900"/>
    </source>
</evidence>
<dbReference type="InterPro" id="IPR011009">
    <property type="entry name" value="Kinase-like_dom_sf"/>
</dbReference>
<dbReference type="SMART" id="SM00220">
    <property type="entry name" value="S_TKc"/>
    <property type="match status" value="1"/>
</dbReference>
<evidence type="ECO:0000256" key="1">
    <source>
        <dbReference type="ARBA" id="ARBA00012513"/>
    </source>
</evidence>
<feature type="compositionally biased region" description="Polar residues" evidence="6">
    <location>
        <begin position="728"/>
        <end position="746"/>
    </location>
</feature>
<dbReference type="STRING" id="13370.A0A448YT15"/>
<evidence type="ECO:0000256" key="2">
    <source>
        <dbReference type="ARBA" id="ARBA00022741"/>
    </source>
</evidence>
<feature type="compositionally biased region" description="Polar residues" evidence="6">
    <location>
        <begin position="671"/>
        <end position="699"/>
    </location>
</feature>
<dbReference type="FunCoup" id="A0A448YT15">
    <property type="interactions" value="194"/>
</dbReference>
<dbReference type="Gene3D" id="1.10.510.10">
    <property type="entry name" value="Transferase(Phosphotransferase) domain 1"/>
    <property type="match status" value="1"/>
</dbReference>
<feature type="compositionally biased region" description="Basic and acidic residues" evidence="6">
    <location>
        <begin position="865"/>
        <end position="881"/>
    </location>
</feature>
<feature type="compositionally biased region" description="Low complexity" evidence="6">
    <location>
        <begin position="749"/>
        <end position="762"/>
    </location>
</feature>
<dbReference type="Proteomes" id="UP000290900">
    <property type="component" value="Unassembled WGS sequence"/>
</dbReference>
<gene>
    <name evidence="8" type="ORF">BRENAR_LOCUS4774</name>
</gene>
<evidence type="ECO:0000313" key="8">
    <source>
        <dbReference type="EMBL" id="VEU24045.1"/>
    </source>
</evidence>
<feature type="region of interest" description="Disordered" evidence="6">
    <location>
        <begin position="450"/>
        <end position="533"/>
    </location>
</feature>
<dbReference type="FunFam" id="1.10.510.10:FF:000571">
    <property type="entry name" value="Maternal embryonic leucine zipper kinase"/>
    <property type="match status" value="1"/>
</dbReference>
<feature type="compositionally biased region" description="Acidic residues" evidence="6">
    <location>
        <begin position="825"/>
        <end position="864"/>
    </location>
</feature>
<organism evidence="8 9">
    <name type="scientific">Brettanomyces naardenensis</name>
    <name type="common">Yeast</name>
    <dbReference type="NCBI Taxonomy" id="13370"/>
    <lineage>
        <taxon>Eukaryota</taxon>
        <taxon>Fungi</taxon>
        <taxon>Dikarya</taxon>
        <taxon>Ascomycota</taxon>
        <taxon>Saccharomycotina</taxon>
        <taxon>Pichiomycetes</taxon>
        <taxon>Pichiales</taxon>
        <taxon>Pichiaceae</taxon>
        <taxon>Brettanomyces</taxon>
    </lineage>
</organism>
<protein>
    <recommendedName>
        <fullName evidence="1">non-specific serine/threonine protein kinase</fullName>
        <ecNumber evidence="1">2.7.11.1</ecNumber>
    </recommendedName>
</protein>
<feature type="region of interest" description="Disordered" evidence="6">
    <location>
        <begin position="409"/>
        <end position="435"/>
    </location>
</feature>
<reference evidence="8 9" key="1">
    <citation type="submission" date="2018-12" db="EMBL/GenBank/DDBJ databases">
        <authorList>
            <person name="Tiukova I."/>
            <person name="Dainat J."/>
        </authorList>
    </citation>
    <scope>NUCLEOTIDE SEQUENCE [LARGE SCALE GENOMIC DNA]</scope>
</reference>
<feature type="domain" description="Protein kinase" evidence="7">
    <location>
        <begin position="39"/>
        <end position="302"/>
    </location>
</feature>
<dbReference type="InParanoid" id="A0A448YT15"/>
<feature type="compositionally biased region" description="Polar residues" evidence="6">
    <location>
        <begin position="409"/>
        <end position="420"/>
    </location>
</feature>